<evidence type="ECO:0000313" key="2">
    <source>
        <dbReference type="EMBL" id="KAL1863956.1"/>
    </source>
</evidence>
<reference evidence="2 3" key="1">
    <citation type="journal article" date="2024" name="Commun. Biol.">
        <title>Comparative genomic analysis of thermophilic fungi reveals convergent evolutionary adaptations and gene losses.</title>
        <authorList>
            <person name="Steindorff A.S."/>
            <person name="Aguilar-Pontes M.V."/>
            <person name="Robinson A.J."/>
            <person name="Andreopoulos B."/>
            <person name="LaButti K."/>
            <person name="Kuo A."/>
            <person name="Mondo S."/>
            <person name="Riley R."/>
            <person name="Otillar R."/>
            <person name="Haridas S."/>
            <person name="Lipzen A."/>
            <person name="Grimwood J."/>
            <person name="Schmutz J."/>
            <person name="Clum A."/>
            <person name="Reid I.D."/>
            <person name="Moisan M.C."/>
            <person name="Butler G."/>
            <person name="Nguyen T.T.M."/>
            <person name="Dewar K."/>
            <person name="Conant G."/>
            <person name="Drula E."/>
            <person name="Henrissat B."/>
            <person name="Hansel C."/>
            <person name="Singer S."/>
            <person name="Hutchinson M.I."/>
            <person name="de Vries R.P."/>
            <person name="Natvig D.O."/>
            <person name="Powell A.J."/>
            <person name="Tsang A."/>
            <person name="Grigoriev I.V."/>
        </authorList>
    </citation>
    <scope>NUCLEOTIDE SEQUENCE [LARGE SCALE GENOMIC DNA]</scope>
    <source>
        <strain evidence="2 3">ATCC 24622</strain>
    </source>
</reference>
<protein>
    <submittedName>
        <fullName evidence="2">Uncharacterized protein</fullName>
    </submittedName>
</protein>
<gene>
    <name evidence="2" type="ORF">VTK73DRAFT_6276</name>
</gene>
<dbReference type="EMBL" id="JAZHXJ010000353">
    <property type="protein sequence ID" value="KAL1863956.1"/>
    <property type="molecule type" value="Genomic_DNA"/>
</dbReference>
<sequence length="188" mass="22299">MDLAFSASSSLEGCRPELTICWCQSRTSFSTSGQLPKRKREPDSCESPSRRAYLGLRECDTVDWLMVWLYWFWNHSMQALWLGRTVCEFAQRRSARRWSRVSECRSFEGVSSAMARKPREKPTQTKRENEEDKERKETIRTIKKKSRKKKKKWRRGNKGPRWAQEGLRTRLSQEKCRGFGGLRVQELR</sequence>
<proteinExistence type="predicted"/>
<name>A0ABR3WK12_9PEZI</name>
<dbReference type="Proteomes" id="UP001586593">
    <property type="component" value="Unassembled WGS sequence"/>
</dbReference>
<organism evidence="2 3">
    <name type="scientific">Phialemonium thermophilum</name>
    <dbReference type="NCBI Taxonomy" id="223376"/>
    <lineage>
        <taxon>Eukaryota</taxon>
        <taxon>Fungi</taxon>
        <taxon>Dikarya</taxon>
        <taxon>Ascomycota</taxon>
        <taxon>Pezizomycotina</taxon>
        <taxon>Sordariomycetes</taxon>
        <taxon>Sordariomycetidae</taxon>
        <taxon>Cephalothecales</taxon>
        <taxon>Cephalothecaceae</taxon>
        <taxon>Phialemonium</taxon>
    </lineage>
</organism>
<accession>A0ABR3WK12</accession>
<feature type="compositionally biased region" description="Basic and acidic residues" evidence="1">
    <location>
        <begin position="120"/>
        <end position="140"/>
    </location>
</feature>
<keyword evidence="3" id="KW-1185">Reference proteome</keyword>
<feature type="compositionally biased region" description="Basic residues" evidence="1">
    <location>
        <begin position="141"/>
        <end position="158"/>
    </location>
</feature>
<feature type="region of interest" description="Disordered" evidence="1">
    <location>
        <begin position="29"/>
        <end position="48"/>
    </location>
</feature>
<evidence type="ECO:0000256" key="1">
    <source>
        <dbReference type="SAM" id="MobiDB-lite"/>
    </source>
</evidence>
<feature type="region of interest" description="Disordered" evidence="1">
    <location>
        <begin position="112"/>
        <end position="168"/>
    </location>
</feature>
<comment type="caution">
    <text evidence="2">The sequence shown here is derived from an EMBL/GenBank/DDBJ whole genome shotgun (WGS) entry which is preliminary data.</text>
</comment>
<evidence type="ECO:0000313" key="3">
    <source>
        <dbReference type="Proteomes" id="UP001586593"/>
    </source>
</evidence>